<dbReference type="InterPro" id="IPR036236">
    <property type="entry name" value="Znf_C2H2_sf"/>
</dbReference>
<dbReference type="AlphaFoldDB" id="A0AAV4Y5I4"/>
<dbReference type="Proteomes" id="UP001054945">
    <property type="component" value="Unassembled WGS sequence"/>
</dbReference>
<keyword evidence="6" id="KW-0539">Nucleus</keyword>
<comment type="caution">
    <text evidence="9">The sequence shown here is derived from an EMBL/GenBank/DDBJ whole genome shotgun (WGS) entry which is preliminary data.</text>
</comment>
<keyword evidence="4 7" id="KW-0863">Zinc-finger</keyword>
<keyword evidence="3" id="KW-0677">Repeat</keyword>
<dbReference type="GO" id="GO:0000978">
    <property type="term" value="F:RNA polymerase II cis-regulatory region sequence-specific DNA binding"/>
    <property type="evidence" value="ECO:0007669"/>
    <property type="project" value="TreeGrafter"/>
</dbReference>
<sequence>MFFYSTDAGISSDENATSGKRHCPFCEYTCIRPGHMKKHIRIHTGEEPYQCTVCMKGFKQKCNLNSHMRNHTGDRPFGCPHCGKTFVWSSGRKAHLKIHHPECISHNPS</sequence>
<dbReference type="GO" id="GO:0000981">
    <property type="term" value="F:DNA-binding transcription factor activity, RNA polymerase II-specific"/>
    <property type="evidence" value="ECO:0007669"/>
    <property type="project" value="TreeGrafter"/>
</dbReference>
<dbReference type="Pfam" id="PF00096">
    <property type="entry name" value="zf-C2H2"/>
    <property type="match status" value="2"/>
</dbReference>
<evidence type="ECO:0000256" key="2">
    <source>
        <dbReference type="ARBA" id="ARBA00022723"/>
    </source>
</evidence>
<evidence type="ECO:0000313" key="9">
    <source>
        <dbReference type="EMBL" id="GIZ02134.1"/>
    </source>
</evidence>
<dbReference type="FunFam" id="3.30.160.60:FF:000671">
    <property type="entry name" value="Zinc finger protein 26"/>
    <property type="match status" value="1"/>
</dbReference>
<evidence type="ECO:0000259" key="8">
    <source>
        <dbReference type="PROSITE" id="PS50157"/>
    </source>
</evidence>
<dbReference type="EMBL" id="BPLR01018759">
    <property type="protein sequence ID" value="GIZ02134.1"/>
    <property type="molecule type" value="Genomic_DNA"/>
</dbReference>
<dbReference type="InterPro" id="IPR056438">
    <property type="entry name" value="Znf-C2H2_CTCF"/>
</dbReference>
<dbReference type="PANTHER" id="PTHR23235">
    <property type="entry name" value="KRUEPPEL-LIKE TRANSCRIPTION FACTOR"/>
    <property type="match status" value="1"/>
</dbReference>
<keyword evidence="2" id="KW-0479">Metal-binding</keyword>
<gene>
    <name evidence="9" type="ORF">CEXT_484491</name>
</gene>
<keyword evidence="10" id="KW-1185">Reference proteome</keyword>
<accession>A0AAV4Y5I4</accession>
<dbReference type="FunFam" id="3.30.160.60:FF:002343">
    <property type="entry name" value="Zinc finger protein 33A"/>
    <property type="match status" value="1"/>
</dbReference>
<dbReference type="GO" id="GO:0008270">
    <property type="term" value="F:zinc ion binding"/>
    <property type="evidence" value="ECO:0007669"/>
    <property type="project" value="UniProtKB-KW"/>
</dbReference>
<dbReference type="PANTHER" id="PTHR23235:SF120">
    <property type="entry name" value="KRUPPEL-LIKE FACTOR 15"/>
    <property type="match status" value="1"/>
</dbReference>
<dbReference type="Pfam" id="PF23611">
    <property type="entry name" value="zf-C2H2_16"/>
    <property type="match status" value="1"/>
</dbReference>
<organism evidence="9 10">
    <name type="scientific">Caerostris extrusa</name>
    <name type="common">Bark spider</name>
    <name type="synonym">Caerostris bankana</name>
    <dbReference type="NCBI Taxonomy" id="172846"/>
    <lineage>
        <taxon>Eukaryota</taxon>
        <taxon>Metazoa</taxon>
        <taxon>Ecdysozoa</taxon>
        <taxon>Arthropoda</taxon>
        <taxon>Chelicerata</taxon>
        <taxon>Arachnida</taxon>
        <taxon>Araneae</taxon>
        <taxon>Araneomorphae</taxon>
        <taxon>Entelegynae</taxon>
        <taxon>Araneoidea</taxon>
        <taxon>Araneidae</taxon>
        <taxon>Caerostris</taxon>
    </lineage>
</organism>
<feature type="domain" description="C2H2-type" evidence="8">
    <location>
        <begin position="77"/>
        <end position="104"/>
    </location>
</feature>
<comment type="subcellular location">
    <subcellularLocation>
        <location evidence="1">Nucleus</location>
    </subcellularLocation>
</comment>
<protein>
    <recommendedName>
        <fullName evidence="8">C2H2-type domain-containing protein</fullName>
    </recommendedName>
</protein>
<dbReference type="PROSITE" id="PS50157">
    <property type="entry name" value="ZINC_FINGER_C2H2_2"/>
    <property type="match status" value="3"/>
</dbReference>
<name>A0AAV4Y5I4_CAEEX</name>
<dbReference type="Gene3D" id="3.30.160.60">
    <property type="entry name" value="Classic Zinc Finger"/>
    <property type="match status" value="3"/>
</dbReference>
<evidence type="ECO:0000313" key="10">
    <source>
        <dbReference type="Proteomes" id="UP001054945"/>
    </source>
</evidence>
<dbReference type="PROSITE" id="PS00028">
    <property type="entry name" value="ZINC_FINGER_C2H2_1"/>
    <property type="match status" value="3"/>
</dbReference>
<keyword evidence="5" id="KW-0862">Zinc</keyword>
<reference evidence="9 10" key="1">
    <citation type="submission" date="2021-06" db="EMBL/GenBank/DDBJ databases">
        <title>Caerostris extrusa draft genome.</title>
        <authorList>
            <person name="Kono N."/>
            <person name="Arakawa K."/>
        </authorList>
    </citation>
    <scope>NUCLEOTIDE SEQUENCE [LARGE SCALE GENOMIC DNA]</scope>
</reference>
<evidence type="ECO:0000256" key="3">
    <source>
        <dbReference type="ARBA" id="ARBA00022737"/>
    </source>
</evidence>
<evidence type="ECO:0000256" key="6">
    <source>
        <dbReference type="ARBA" id="ARBA00023242"/>
    </source>
</evidence>
<feature type="domain" description="C2H2-type" evidence="8">
    <location>
        <begin position="49"/>
        <end position="76"/>
    </location>
</feature>
<dbReference type="GO" id="GO:0005634">
    <property type="term" value="C:nucleus"/>
    <property type="evidence" value="ECO:0007669"/>
    <property type="project" value="UniProtKB-SubCell"/>
</dbReference>
<evidence type="ECO:0000256" key="5">
    <source>
        <dbReference type="ARBA" id="ARBA00022833"/>
    </source>
</evidence>
<evidence type="ECO:0000256" key="4">
    <source>
        <dbReference type="ARBA" id="ARBA00022771"/>
    </source>
</evidence>
<dbReference type="SMART" id="SM00355">
    <property type="entry name" value="ZnF_C2H2"/>
    <property type="match status" value="3"/>
</dbReference>
<evidence type="ECO:0000256" key="1">
    <source>
        <dbReference type="ARBA" id="ARBA00004123"/>
    </source>
</evidence>
<dbReference type="InterPro" id="IPR013087">
    <property type="entry name" value="Znf_C2H2_type"/>
</dbReference>
<dbReference type="SUPFAM" id="SSF57667">
    <property type="entry name" value="beta-beta-alpha zinc fingers"/>
    <property type="match status" value="2"/>
</dbReference>
<evidence type="ECO:0000256" key="7">
    <source>
        <dbReference type="PROSITE-ProRule" id="PRU00042"/>
    </source>
</evidence>
<proteinExistence type="predicted"/>
<feature type="domain" description="C2H2-type" evidence="8">
    <location>
        <begin position="21"/>
        <end position="48"/>
    </location>
</feature>